<reference evidence="1" key="1">
    <citation type="submission" date="2022-07" db="EMBL/GenBank/DDBJ databases">
        <title>Alkalimarinus sp. nov., isolated from gut of a Alitta virens.</title>
        <authorList>
            <person name="Yang A.I."/>
            <person name="Shin N.-R."/>
        </authorList>
    </citation>
    <scope>NUCLEOTIDE SEQUENCE</scope>
    <source>
        <strain evidence="1">FA028</strain>
    </source>
</reference>
<dbReference type="Proteomes" id="UP001164472">
    <property type="component" value="Chromosome"/>
</dbReference>
<name>A0A9E8KIU2_9ALTE</name>
<dbReference type="EMBL" id="CP101527">
    <property type="protein sequence ID" value="UZW74286.1"/>
    <property type="molecule type" value="Genomic_DNA"/>
</dbReference>
<evidence type="ECO:0000313" key="1">
    <source>
        <dbReference type="EMBL" id="UZW74286.1"/>
    </source>
</evidence>
<dbReference type="RefSeq" id="WP_251811113.1">
    <property type="nucleotide sequence ID" value="NZ_CP101527.1"/>
</dbReference>
<keyword evidence="2" id="KW-1185">Reference proteome</keyword>
<organism evidence="1 2">
    <name type="scientific">Alkalimarinus sediminis</name>
    <dbReference type="NCBI Taxonomy" id="1632866"/>
    <lineage>
        <taxon>Bacteria</taxon>
        <taxon>Pseudomonadati</taxon>
        <taxon>Pseudomonadota</taxon>
        <taxon>Gammaproteobacteria</taxon>
        <taxon>Alteromonadales</taxon>
        <taxon>Alteromonadaceae</taxon>
        <taxon>Alkalimarinus</taxon>
    </lineage>
</organism>
<gene>
    <name evidence="1" type="ORF">NNL22_14845</name>
</gene>
<sequence>MNYALMSRVAIPLITLHSITATRAKLTVAVMQGGTTGIKELTKAD</sequence>
<protein>
    <submittedName>
        <fullName evidence="1">Uncharacterized protein</fullName>
    </submittedName>
</protein>
<accession>A0A9E8KIU2</accession>
<evidence type="ECO:0000313" key="2">
    <source>
        <dbReference type="Proteomes" id="UP001164472"/>
    </source>
</evidence>
<dbReference type="AlphaFoldDB" id="A0A9E8KIU2"/>
<proteinExistence type="predicted"/>
<dbReference type="KEGG" id="asem:NNL22_14845"/>